<feature type="compositionally biased region" description="Polar residues" evidence="1">
    <location>
        <begin position="554"/>
        <end position="564"/>
    </location>
</feature>
<dbReference type="EMBL" id="JAULSR010000001">
    <property type="protein sequence ID" value="KAK0635260.1"/>
    <property type="molecule type" value="Genomic_DNA"/>
</dbReference>
<feature type="compositionally biased region" description="Polar residues" evidence="1">
    <location>
        <begin position="524"/>
        <end position="547"/>
    </location>
</feature>
<evidence type="ECO:0000256" key="1">
    <source>
        <dbReference type="SAM" id="MobiDB-lite"/>
    </source>
</evidence>
<dbReference type="InterPro" id="IPR032675">
    <property type="entry name" value="LRR_dom_sf"/>
</dbReference>
<evidence type="ECO:0000313" key="3">
    <source>
        <dbReference type="Proteomes" id="UP001174934"/>
    </source>
</evidence>
<feature type="compositionally biased region" description="Basic and acidic residues" evidence="1">
    <location>
        <begin position="710"/>
        <end position="721"/>
    </location>
</feature>
<evidence type="ECO:0000313" key="2">
    <source>
        <dbReference type="EMBL" id="KAK0635260.1"/>
    </source>
</evidence>
<sequence>MPGYGSPGSSGNQPVLGNGFGGGGDDYYHSHSRSDGYRPFGSSLPAHGSQQQQPGSHQFRPMATRSSAMALAKFPDTVLRRIFAFVCPHTCDESYETCEQSSIEDACMLCDLRDLAHCVAVNRRWRKEGVKQLYHSIRIDSVHYCEREAYLSDRRKRRSFFDRNGEPEDTTQVRLKLLARTLRDDPVRLGAMVHFLKTPYMLRESCQADLARTINVTPNLRYVDLPEGLFTDDPAFHTLRLEVQARCLELRKMTYMSGSEGSLQALASGTIWRKLEVLELIRINMDPAILRQVIGCLENLRALKISDTECVTDEMLAWNDMMPPIPPLEELVLTGVPNVTAEGLKGWLVDPGARQALKIMTFNGTGVRIWALQEVVIHLPVLKHLSIIDSVTAAMPTAAGSHSTPPFSSPSLETLHYEITVAPTTPKYLDVTSSYYHYLAGSLLSGGLPNLRALYVRDPNFPELVLGLPLPTPSFAGGSIARPASSGSNYSSPQFSPKSSSSPHALLSPTGSPPFASPPRNPFANISSSPSTYGHRPQQSSISSLNSAWKPGHTPQQFSSNNPFASLAGAGAGSTANITNLPAKLEVFTKSDDELDWSFVKVSPDMRSARDGGSVASSSSRPLSSYGLGADVMGGSTAGWSSGAGARRSVLVGGAGVGGGFLAVPSEGSGSRGMRVGSGGSGGRLGDRVGSGGDGGGGEDLWPRPVSSAGERKRERLDLWR</sequence>
<keyword evidence="3" id="KW-1185">Reference proteome</keyword>
<name>A0AA39XKC5_9PEZI</name>
<feature type="compositionally biased region" description="Low complexity" evidence="1">
    <location>
        <begin position="45"/>
        <end position="58"/>
    </location>
</feature>
<accession>A0AA39XKC5</accession>
<gene>
    <name evidence="2" type="ORF">B0T17DRAFT_549951</name>
</gene>
<dbReference type="SUPFAM" id="SSF52047">
    <property type="entry name" value="RNI-like"/>
    <property type="match status" value="1"/>
</dbReference>
<feature type="region of interest" description="Disordered" evidence="1">
    <location>
        <begin position="666"/>
        <end position="721"/>
    </location>
</feature>
<feature type="region of interest" description="Disordered" evidence="1">
    <location>
        <begin position="486"/>
        <end position="565"/>
    </location>
</feature>
<reference evidence="2" key="1">
    <citation type="submission" date="2023-06" db="EMBL/GenBank/DDBJ databases">
        <title>Genome-scale phylogeny and comparative genomics of the fungal order Sordariales.</title>
        <authorList>
            <consortium name="Lawrence Berkeley National Laboratory"/>
            <person name="Hensen N."/>
            <person name="Bonometti L."/>
            <person name="Westerberg I."/>
            <person name="Brannstrom I.O."/>
            <person name="Guillou S."/>
            <person name="Cros-Aarteil S."/>
            <person name="Calhoun S."/>
            <person name="Haridas S."/>
            <person name="Kuo A."/>
            <person name="Mondo S."/>
            <person name="Pangilinan J."/>
            <person name="Riley R."/>
            <person name="LaButti K."/>
            <person name="Andreopoulos B."/>
            <person name="Lipzen A."/>
            <person name="Chen C."/>
            <person name="Yanf M."/>
            <person name="Daum C."/>
            <person name="Ng V."/>
            <person name="Clum A."/>
            <person name="Steindorff A."/>
            <person name="Ohm R."/>
            <person name="Martin F."/>
            <person name="Silar P."/>
            <person name="Natvig D."/>
            <person name="Lalanne C."/>
            <person name="Gautier V."/>
            <person name="Ament-velasquez S.L."/>
            <person name="Kruys A."/>
            <person name="Hutchinson M.I."/>
            <person name="Powell A.J."/>
            <person name="Barry K."/>
            <person name="Miller A.N."/>
            <person name="Grigoriev I.V."/>
            <person name="Debuchy R."/>
            <person name="Gladieux P."/>
            <person name="Thoren M.H."/>
            <person name="Johannesson H."/>
        </authorList>
    </citation>
    <scope>NUCLEOTIDE SEQUENCE</scope>
    <source>
        <strain evidence="2">SMH3391-2</strain>
    </source>
</reference>
<protein>
    <recommendedName>
        <fullName evidence="4">F-box domain-containing protein</fullName>
    </recommendedName>
</protein>
<feature type="compositionally biased region" description="Gly residues" evidence="1">
    <location>
        <begin position="676"/>
        <end position="699"/>
    </location>
</feature>
<evidence type="ECO:0008006" key="4">
    <source>
        <dbReference type="Google" id="ProtNLM"/>
    </source>
</evidence>
<organism evidence="2 3">
    <name type="scientific">Bombardia bombarda</name>
    <dbReference type="NCBI Taxonomy" id="252184"/>
    <lineage>
        <taxon>Eukaryota</taxon>
        <taxon>Fungi</taxon>
        <taxon>Dikarya</taxon>
        <taxon>Ascomycota</taxon>
        <taxon>Pezizomycotina</taxon>
        <taxon>Sordariomycetes</taxon>
        <taxon>Sordariomycetidae</taxon>
        <taxon>Sordariales</taxon>
        <taxon>Lasiosphaeriaceae</taxon>
        <taxon>Bombardia</taxon>
    </lineage>
</organism>
<dbReference type="AlphaFoldDB" id="A0AA39XKC5"/>
<comment type="caution">
    <text evidence="2">The sequence shown here is derived from an EMBL/GenBank/DDBJ whole genome shotgun (WGS) entry which is preliminary data.</text>
</comment>
<feature type="region of interest" description="Disordered" evidence="1">
    <location>
        <begin position="39"/>
        <end position="61"/>
    </location>
</feature>
<proteinExistence type="predicted"/>
<dbReference type="Proteomes" id="UP001174934">
    <property type="component" value="Unassembled WGS sequence"/>
</dbReference>
<feature type="compositionally biased region" description="Low complexity" evidence="1">
    <location>
        <begin position="666"/>
        <end position="675"/>
    </location>
</feature>
<feature type="compositionally biased region" description="Pro residues" evidence="1">
    <location>
        <begin position="511"/>
        <end position="521"/>
    </location>
</feature>
<feature type="compositionally biased region" description="Low complexity" evidence="1">
    <location>
        <begin position="488"/>
        <end position="509"/>
    </location>
</feature>
<dbReference type="Gene3D" id="3.80.10.10">
    <property type="entry name" value="Ribonuclease Inhibitor"/>
    <property type="match status" value="1"/>
</dbReference>